<reference evidence="1" key="1">
    <citation type="submission" date="2023-01" db="EMBL/GenBank/DDBJ databases">
        <title>Human gut microbiome strain richness.</title>
        <authorList>
            <person name="Chen-Liaw A."/>
        </authorList>
    </citation>
    <scope>NUCLEOTIDE SEQUENCE</scope>
    <source>
        <strain evidence="1">D59st1_B8_D59t2_181005</strain>
    </source>
</reference>
<dbReference type="EMBL" id="JAQMLS010000012">
    <property type="protein sequence ID" value="MDB8743107.1"/>
    <property type="molecule type" value="Genomic_DNA"/>
</dbReference>
<dbReference type="AlphaFoldDB" id="A0AAW6E872"/>
<name>A0AAW6E872_9FIRM</name>
<sequence>MSDGMNIIEIGSATAKEAESNSHTPSRIQADTLFTFTSELEFLIPYIENACLYPRYCDEDIEYLKIDKLKKIYIPMKCFCDINLHRINCHLDWYGYYGLAFPKEWGMKNGIQPIQYINPESKLSKDFSVAFNQVLNDSSETDELGDIMKSFMLHELMYYKPYEGKMRNRRSKKIEKKCFTDECEWRYVPGLSGTEFQQIYHDPNIMNAGIMNDISNSLTKVEGIALKYDYSDLKYIIIKTTDDFVKLVSVIDRLKIDVNTRNELISKIIIWDKSKEDF</sequence>
<organism evidence="1 2">
    <name type="scientific">Ruminococcus bicirculans</name>
    <name type="common">ex Wegman et al. 2014</name>
    <dbReference type="NCBI Taxonomy" id="1160721"/>
    <lineage>
        <taxon>Bacteria</taxon>
        <taxon>Bacillati</taxon>
        <taxon>Bacillota</taxon>
        <taxon>Clostridia</taxon>
        <taxon>Eubacteriales</taxon>
        <taxon>Oscillospiraceae</taxon>
        <taxon>Ruminococcus</taxon>
    </lineage>
</organism>
<evidence type="ECO:0000313" key="1">
    <source>
        <dbReference type="EMBL" id="MDB8743107.1"/>
    </source>
</evidence>
<comment type="caution">
    <text evidence="1">The sequence shown here is derived from an EMBL/GenBank/DDBJ whole genome shotgun (WGS) entry which is preliminary data.</text>
</comment>
<protein>
    <submittedName>
        <fullName evidence="1">Abortive infection system antitoxin AbiGi family protein</fullName>
    </submittedName>
</protein>
<accession>A0AAW6E872</accession>
<dbReference type="Proteomes" id="UP001211421">
    <property type="component" value="Unassembled WGS sequence"/>
</dbReference>
<dbReference type="Pfam" id="PF10899">
    <property type="entry name" value="AbiGi"/>
    <property type="match status" value="1"/>
</dbReference>
<proteinExistence type="predicted"/>
<gene>
    <name evidence="1" type="ORF">PNV70_13645</name>
</gene>
<evidence type="ECO:0000313" key="2">
    <source>
        <dbReference type="Proteomes" id="UP001211421"/>
    </source>
</evidence>
<dbReference type="RefSeq" id="WP_195552202.1">
    <property type="nucleotide sequence ID" value="NZ_JADMNX010000012.1"/>
</dbReference>
<dbReference type="InterPro" id="IPR021223">
    <property type="entry name" value="AbiGi"/>
</dbReference>